<proteinExistence type="predicted"/>
<evidence type="ECO:0000313" key="5">
    <source>
        <dbReference type="Proteomes" id="UP000627292"/>
    </source>
</evidence>
<reference evidence="4" key="2">
    <citation type="submission" date="2020-09" db="EMBL/GenBank/DDBJ databases">
        <authorList>
            <person name="Sun Q."/>
            <person name="Zhou Y."/>
        </authorList>
    </citation>
    <scope>NUCLEOTIDE SEQUENCE</scope>
    <source>
        <strain evidence="4">CGMCC 1.15290</strain>
    </source>
</reference>
<evidence type="ECO:0000256" key="1">
    <source>
        <dbReference type="ARBA" id="ARBA00022679"/>
    </source>
</evidence>
<dbReference type="PANTHER" id="PTHR43877">
    <property type="entry name" value="AMINOALKYLPHOSPHONATE N-ACETYLTRANSFERASE-RELATED-RELATED"/>
    <property type="match status" value="1"/>
</dbReference>
<dbReference type="AlphaFoldDB" id="A0A917IYV8"/>
<dbReference type="PANTHER" id="PTHR43877:SF2">
    <property type="entry name" value="AMINOALKYLPHOSPHONATE N-ACETYLTRANSFERASE-RELATED"/>
    <property type="match status" value="1"/>
</dbReference>
<dbReference type="Proteomes" id="UP000627292">
    <property type="component" value="Unassembled WGS sequence"/>
</dbReference>
<evidence type="ECO:0000313" key="4">
    <source>
        <dbReference type="EMBL" id="GGH68650.1"/>
    </source>
</evidence>
<accession>A0A917IYV8</accession>
<evidence type="ECO:0000256" key="2">
    <source>
        <dbReference type="ARBA" id="ARBA00023315"/>
    </source>
</evidence>
<keyword evidence="5" id="KW-1185">Reference proteome</keyword>
<dbReference type="EMBL" id="BMIB01000002">
    <property type="protein sequence ID" value="GGH68650.1"/>
    <property type="molecule type" value="Genomic_DNA"/>
</dbReference>
<dbReference type="Pfam" id="PF00583">
    <property type="entry name" value="Acetyltransf_1"/>
    <property type="match status" value="1"/>
</dbReference>
<dbReference type="RefSeq" id="WP_188952586.1">
    <property type="nucleotide sequence ID" value="NZ_BMIB01000002.1"/>
</dbReference>
<name>A0A917IYV8_9BACT</name>
<dbReference type="CDD" id="cd04301">
    <property type="entry name" value="NAT_SF"/>
    <property type="match status" value="1"/>
</dbReference>
<keyword evidence="1" id="KW-0808">Transferase</keyword>
<dbReference type="Gene3D" id="3.40.630.30">
    <property type="match status" value="1"/>
</dbReference>
<dbReference type="InterPro" id="IPR050832">
    <property type="entry name" value="Bact_Acetyltransf"/>
</dbReference>
<evidence type="ECO:0000259" key="3">
    <source>
        <dbReference type="PROSITE" id="PS51186"/>
    </source>
</evidence>
<comment type="caution">
    <text evidence="4">The sequence shown here is derived from an EMBL/GenBank/DDBJ whole genome shotgun (WGS) entry which is preliminary data.</text>
</comment>
<organism evidence="4 5">
    <name type="scientific">Filimonas zeae</name>
    <dbReference type="NCBI Taxonomy" id="1737353"/>
    <lineage>
        <taxon>Bacteria</taxon>
        <taxon>Pseudomonadati</taxon>
        <taxon>Bacteroidota</taxon>
        <taxon>Chitinophagia</taxon>
        <taxon>Chitinophagales</taxon>
        <taxon>Chitinophagaceae</taxon>
        <taxon>Filimonas</taxon>
    </lineage>
</organism>
<sequence length="166" mass="18464">MRENLHTQPLVREIAPADNATLAQIIRQVLTEFKANKPGTVYYDPTTDDLFQLFQTPGSRYWVLEENGVIKGGGGIFPTEGLPQGCCELVKLYLTNDSRGRGWGRLLIEQCATGAQQLGFTELYLETMPELSNAVALYHKCGFEPLEGPLGQSGHFGCDIWMLKKL</sequence>
<dbReference type="PROSITE" id="PS51186">
    <property type="entry name" value="GNAT"/>
    <property type="match status" value="1"/>
</dbReference>
<feature type="domain" description="N-acetyltransferase" evidence="3">
    <location>
        <begin position="9"/>
        <end position="166"/>
    </location>
</feature>
<dbReference type="GO" id="GO:0016747">
    <property type="term" value="F:acyltransferase activity, transferring groups other than amino-acyl groups"/>
    <property type="evidence" value="ECO:0007669"/>
    <property type="project" value="InterPro"/>
</dbReference>
<protein>
    <submittedName>
        <fullName evidence="4">N-acetyltransferase</fullName>
    </submittedName>
</protein>
<dbReference type="InterPro" id="IPR016181">
    <property type="entry name" value="Acyl_CoA_acyltransferase"/>
</dbReference>
<keyword evidence="2" id="KW-0012">Acyltransferase</keyword>
<gene>
    <name evidence="4" type="primary">yjgM</name>
    <name evidence="4" type="ORF">GCM10011379_25190</name>
</gene>
<reference evidence="4" key="1">
    <citation type="journal article" date="2014" name="Int. J. Syst. Evol. Microbiol.">
        <title>Complete genome sequence of Corynebacterium casei LMG S-19264T (=DSM 44701T), isolated from a smear-ripened cheese.</title>
        <authorList>
            <consortium name="US DOE Joint Genome Institute (JGI-PGF)"/>
            <person name="Walter F."/>
            <person name="Albersmeier A."/>
            <person name="Kalinowski J."/>
            <person name="Ruckert C."/>
        </authorList>
    </citation>
    <scope>NUCLEOTIDE SEQUENCE</scope>
    <source>
        <strain evidence="4">CGMCC 1.15290</strain>
    </source>
</reference>
<dbReference type="InterPro" id="IPR000182">
    <property type="entry name" value="GNAT_dom"/>
</dbReference>
<dbReference type="SUPFAM" id="SSF55729">
    <property type="entry name" value="Acyl-CoA N-acyltransferases (Nat)"/>
    <property type="match status" value="1"/>
</dbReference>